<evidence type="ECO:0000313" key="3">
    <source>
        <dbReference type="Proteomes" id="UP000190423"/>
    </source>
</evidence>
<dbReference type="OrthoDB" id="92877at2"/>
<evidence type="ECO:0000259" key="1">
    <source>
        <dbReference type="PROSITE" id="PS50994"/>
    </source>
</evidence>
<dbReference type="Gene3D" id="3.30.420.10">
    <property type="entry name" value="Ribonuclease H-like superfamily/Ribonuclease H"/>
    <property type="match status" value="1"/>
</dbReference>
<dbReference type="RefSeq" id="WP_078934116.1">
    <property type="nucleotide sequence ID" value="NZ_FUWG01000028.1"/>
</dbReference>
<name>A0A1T4NET4_TREPO</name>
<dbReference type="GO" id="GO:0003676">
    <property type="term" value="F:nucleic acid binding"/>
    <property type="evidence" value="ECO:0007669"/>
    <property type="project" value="InterPro"/>
</dbReference>
<gene>
    <name evidence="2" type="ORF">SAMN02745149_02244</name>
</gene>
<dbReference type="AlphaFoldDB" id="A0A1T4NET4"/>
<dbReference type="PROSITE" id="PS50994">
    <property type="entry name" value="INTEGRASE"/>
    <property type="match status" value="1"/>
</dbReference>
<dbReference type="PANTHER" id="PTHR35004:SF6">
    <property type="entry name" value="TRANSPOSASE"/>
    <property type="match status" value="1"/>
</dbReference>
<dbReference type="InterPro" id="IPR001584">
    <property type="entry name" value="Integrase_cat-core"/>
</dbReference>
<proteinExistence type="predicted"/>
<dbReference type="EMBL" id="FUWG01000028">
    <property type="protein sequence ID" value="SJZ77623.1"/>
    <property type="molecule type" value="Genomic_DNA"/>
</dbReference>
<sequence>MKNDNDFTVSLTQALQDMKMEQGDCFDLAKVNLSELERRTGISRAKLRRLKSNNFKEKPHALMGRKALKTVMTGYKSVANNLLRQGVKNTSVIYDRLKEVGYKGSLSGIKRYVAANKNLLPPKRYAVEPQGSRGLRYFTKPGEAFQMDWGFVKVRDYSGLEYQVACFAMICHHCGMKYIEFFPNAKQENLFIGMIHSFQYMGIPQKVLTDNMKSVVIKRDFEGRPVWNHDYEAFMKAVGFETKLCKPRHPFTKGKVERLVRFVKENFIAGRQFVNVTDLNEQALQWCSDKNSLYRKEIEGFPVVTHQDNCRKICQPLLKEPAILLYLFPERKISFDGFVTYEGRRFGVPYSYGQSIVRVNRTDRILSIYSDDMTRCLVTHNVTWSRRDSFCHDQYAKPEQPEEFPTAPVKAIVQQALEDDTADGFNKFNFE</sequence>
<dbReference type="GO" id="GO:0015074">
    <property type="term" value="P:DNA integration"/>
    <property type="evidence" value="ECO:0007669"/>
    <property type="project" value="InterPro"/>
</dbReference>
<dbReference type="GeneID" id="78317508"/>
<dbReference type="Proteomes" id="UP000190423">
    <property type="component" value="Unassembled WGS sequence"/>
</dbReference>
<dbReference type="InterPro" id="IPR036397">
    <property type="entry name" value="RNaseH_sf"/>
</dbReference>
<dbReference type="InterPro" id="IPR012337">
    <property type="entry name" value="RNaseH-like_sf"/>
</dbReference>
<evidence type="ECO:0000313" key="2">
    <source>
        <dbReference type="EMBL" id="SJZ77623.1"/>
    </source>
</evidence>
<feature type="domain" description="Integrase catalytic" evidence="1">
    <location>
        <begin position="137"/>
        <end position="300"/>
    </location>
</feature>
<dbReference type="NCBIfam" id="NF033546">
    <property type="entry name" value="transpos_IS21"/>
    <property type="match status" value="1"/>
</dbReference>
<dbReference type="PANTHER" id="PTHR35004">
    <property type="entry name" value="TRANSPOSASE RV3428C-RELATED"/>
    <property type="match status" value="1"/>
</dbReference>
<organism evidence="2 3">
    <name type="scientific">Treponema porcinum</name>
    <dbReference type="NCBI Taxonomy" id="261392"/>
    <lineage>
        <taxon>Bacteria</taxon>
        <taxon>Pseudomonadati</taxon>
        <taxon>Spirochaetota</taxon>
        <taxon>Spirochaetia</taxon>
        <taxon>Spirochaetales</taxon>
        <taxon>Treponemataceae</taxon>
        <taxon>Treponema</taxon>
    </lineage>
</organism>
<accession>A0A1T4NET4</accession>
<keyword evidence="3" id="KW-1185">Reference proteome</keyword>
<reference evidence="2 3" key="1">
    <citation type="submission" date="2017-02" db="EMBL/GenBank/DDBJ databases">
        <authorList>
            <person name="Peterson S.W."/>
        </authorList>
    </citation>
    <scope>NUCLEOTIDE SEQUENCE [LARGE SCALE GENOMIC DNA]</scope>
    <source>
        <strain evidence="2 3">ATCC BAA-908</strain>
    </source>
</reference>
<protein>
    <submittedName>
        <fullName evidence="2">Transposase</fullName>
    </submittedName>
</protein>
<dbReference type="STRING" id="261392.SAMN02745149_02244"/>
<dbReference type="SUPFAM" id="SSF53098">
    <property type="entry name" value="Ribonuclease H-like"/>
    <property type="match status" value="1"/>
</dbReference>